<dbReference type="PANTHER" id="PTHR42781:SF4">
    <property type="entry name" value="SPERMIDINE_PUTRESCINE IMPORT ATP-BINDING PROTEIN POTA"/>
    <property type="match status" value="1"/>
</dbReference>
<dbReference type="SUPFAM" id="SSF52540">
    <property type="entry name" value="P-loop containing nucleoside triphosphate hydrolases"/>
    <property type="match status" value="1"/>
</dbReference>
<keyword evidence="4 6" id="KW-0067">ATP-binding</keyword>
<dbReference type="PROSITE" id="PS00211">
    <property type="entry name" value="ABC_TRANSPORTER_1"/>
    <property type="match status" value="1"/>
</dbReference>
<evidence type="ECO:0000256" key="3">
    <source>
        <dbReference type="ARBA" id="ARBA00022741"/>
    </source>
</evidence>
<sequence>MTGFYDDESCLRPVAPARAVPHSGDAPGSGVPILNDLSVQSGGAIPLARDEAPKEKHVPVQIEFCGVTKMYGAVAAVRDVSLTVSRGEFLTILGPSGSGKTTALMLLAGFVAPSSGDILIDGKSVAAVPSYRRDQGIVFQSYALFPHLSVRRNLEFPLEMRGVAAADRAGRVTRFLDRVHLTDFGDRLPWQLSGGQQQRVALARALIADPPVFLLDEPLGALDRHLREQMQDEIRSLHKEFGKTTICVTHDQEEALTLSDRIIVMRSGRIEQIGTPEGLYDRPATAFVANFLGEANIFEDPAFKIEADATQPSGTLAMIRPERIRLAVATGPGRADTDQRQSVIGTVTKMIYAGPLRKYHVSIGKSVLIVRQHVASGQEIFDRGDEVRLDWLRSDVRFVSA</sequence>
<keyword evidence="2" id="KW-0813">Transport</keyword>
<dbReference type="InterPro" id="IPR013611">
    <property type="entry name" value="Transp-assoc_OB_typ2"/>
</dbReference>
<organism evidence="6 7">
    <name type="scientific">Mesorhizobium escarrei</name>
    <dbReference type="NCBI Taxonomy" id="666018"/>
    <lineage>
        <taxon>Bacteria</taxon>
        <taxon>Pseudomonadati</taxon>
        <taxon>Pseudomonadota</taxon>
        <taxon>Alphaproteobacteria</taxon>
        <taxon>Hyphomicrobiales</taxon>
        <taxon>Phyllobacteriaceae</taxon>
        <taxon>Mesorhizobium</taxon>
    </lineage>
</organism>
<evidence type="ECO:0000259" key="5">
    <source>
        <dbReference type="PROSITE" id="PS50893"/>
    </source>
</evidence>
<evidence type="ECO:0000256" key="4">
    <source>
        <dbReference type="ARBA" id="ARBA00022840"/>
    </source>
</evidence>
<protein>
    <submittedName>
        <fullName evidence="6">ABC transporter ATP-binding protein</fullName>
    </submittedName>
</protein>
<dbReference type="PANTHER" id="PTHR42781">
    <property type="entry name" value="SPERMIDINE/PUTRESCINE IMPORT ATP-BINDING PROTEIN POTA"/>
    <property type="match status" value="1"/>
</dbReference>
<feature type="domain" description="ABC transporter" evidence="5">
    <location>
        <begin position="62"/>
        <end position="292"/>
    </location>
</feature>
<dbReference type="InterPro" id="IPR050093">
    <property type="entry name" value="ABC_SmlMolc_Importer"/>
</dbReference>
<proteinExistence type="inferred from homology"/>
<gene>
    <name evidence="6" type="ORF">MES5069_450059</name>
</gene>
<dbReference type="EMBL" id="CAKXZT010000141">
    <property type="protein sequence ID" value="CAH2405103.1"/>
    <property type="molecule type" value="Genomic_DNA"/>
</dbReference>
<evidence type="ECO:0000313" key="7">
    <source>
        <dbReference type="Proteomes" id="UP001153050"/>
    </source>
</evidence>
<dbReference type="SMART" id="SM00382">
    <property type="entry name" value="AAA"/>
    <property type="match status" value="1"/>
</dbReference>
<comment type="caution">
    <text evidence="6">The sequence shown here is derived from an EMBL/GenBank/DDBJ whole genome shotgun (WGS) entry which is preliminary data.</text>
</comment>
<keyword evidence="3" id="KW-0547">Nucleotide-binding</keyword>
<dbReference type="PROSITE" id="PS50893">
    <property type="entry name" value="ABC_TRANSPORTER_2"/>
    <property type="match status" value="1"/>
</dbReference>
<comment type="similarity">
    <text evidence="1">Belongs to the ABC transporter superfamily.</text>
</comment>
<evidence type="ECO:0000256" key="2">
    <source>
        <dbReference type="ARBA" id="ARBA00022448"/>
    </source>
</evidence>
<dbReference type="InterPro" id="IPR008995">
    <property type="entry name" value="Mo/tungstate-bd_C_term_dom"/>
</dbReference>
<accession>A0ABN8K4B5</accession>
<keyword evidence="7" id="KW-1185">Reference proteome</keyword>
<evidence type="ECO:0000256" key="1">
    <source>
        <dbReference type="ARBA" id="ARBA00005417"/>
    </source>
</evidence>
<dbReference type="InterPro" id="IPR027417">
    <property type="entry name" value="P-loop_NTPase"/>
</dbReference>
<reference evidence="6 7" key="1">
    <citation type="submission" date="2022-03" db="EMBL/GenBank/DDBJ databases">
        <authorList>
            <person name="Brunel B."/>
        </authorList>
    </citation>
    <scope>NUCLEOTIDE SEQUENCE [LARGE SCALE GENOMIC DNA]</scope>
    <source>
        <strain evidence="6">STM5069sample</strain>
    </source>
</reference>
<dbReference type="Gene3D" id="3.40.50.300">
    <property type="entry name" value="P-loop containing nucleotide triphosphate hydrolases"/>
    <property type="match status" value="1"/>
</dbReference>
<dbReference type="Proteomes" id="UP001153050">
    <property type="component" value="Unassembled WGS sequence"/>
</dbReference>
<dbReference type="Pfam" id="PF08402">
    <property type="entry name" value="TOBE_2"/>
    <property type="match status" value="1"/>
</dbReference>
<dbReference type="GO" id="GO:0005524">
    <property type="term" value="F:ATP binding"/>
    <property type="evidence" value="ECO:0007669"/>
    <property type="project" value="UniProtKB-KW"/>
</dbReference>
<dbReference type="Pfam" id="PF00005">
    <property type="entry name" value="ABC_tran"/>
    <property type="match status" value="1"/>
</dbReference>
<dbReference type="InterPro" id="IPR003593">
    <property type="entry name" value="AAA+_ATPase"/>
</dbReference>
<dbReference type="InterPro" id="IPR003439">
    <property type="entry name" value="ABC_transporter-like_ATP-bd"/>
</dbReference>
<dbReference type="InterPro" id="IPR017871">
    <property type="entry name" value="ABC_transporter-like_CS"/>
</dbReference>
<evidence type="ECO:0000313" key="6">
    <source>
        <dbReference type="EMBL" id="CAH2405103.1"/>
    </source>
</evidence>
<name>A0ABN8K4B5_9HYPH</name>
<dbReference type="SUPFAM" id="SSF50331">
    <property type="entry name" value="MOP-like"/>
    <property type="match status" value="1"/>
</dbReference>